<reference evidence="2 3" key="1">
    <citation type="submission" date="2018-09" db="EMBL/GenBank/DDBJ databases">
        <title>A high-quality reference genome of wild soybean provides a powerful tool to mine soybean genomes.</title>
        <authorList>
            <person name="Xie M."/>
            <person name="Chung C.Y.L."/>
            <person name="Li M.-W."/>
            <person name="Wong F.-L."/>
            <person name="Chan T.-F."/>
            <person name="Lam H.-M."/>
        </authorList>
    </citation>
    <scope>NUCLEOTIDE SEQUENCE [LARGE SCALE GENOMIC DNA]</scope>
    <source>
        <strain evidence="3">cv. W05</strain>
        <tissue evidence="2">Hypocotyl of etiolated seedlings</tissue>
    </source>
</reference>
<gene>
    <name evidence="2" type="ORF">D0Y65_020016</name>
</gene>
<feature type="transmembrane region" description="Helical" evidence="1">
    <location>
        <begin position="62"/>
        <end position="86"/>
    </location>
</feature>
<evidence type="ECO:0000256" key="1">
    <source>
        <dbReference type="SAM" id="Phobius"/>
    </source>
</evidence>
<dbReference type="AlphaFoldDB" id="A0A445JBZ5"/>
<keyword evidence="3" id="KW-1185">Reference proteome</keyword>
<protein>
    <submittedName>
        <fullName evidence="2">Uncharacterized protein</fullName>
    </submittedName>
</protein>
<comment type="caution">
    <text evidence="2">The sequence shown here is derived from an EMBL/GenBank/DDBJ whole genome shotgun (WGS) entry which is preliminary data.</text>
</comment>
<name>A0A445JBZ5_GLYSO</name>
<dbReference type="Proteomes" id="UP000289340">
    <property type="component" value="Chromosome 8"/>
</dbReference>
<evidence type="ECO:0000313" key="3">
    <source>
        <dbReference type="Proteomes" id="UP000289340"/>
    </source>
</evidence>
<keyword evidence="1" id="KW-0812">Transmembrane</keyword>
<organism evidence="2 3">
    <name type="scientific">Glycine soja</name>
    <name type="common">Wild soybean</name>
    <dbReference type="NCBI Taxonomy" id="3848"/>
    <lineage>
        <taxon>Eukaryota</taxon>
        <taxon>Viridiplantae</taxon>
        <taxon>Streptophyta</taxon>
        <taxon>Embryophyta</taxon>
        <taxon>Tracheophyta</taxon>
        <taxon>Spermatophyta</taxon>
        <taxon>Magnoliopsida</taxon>
        <taxon>eudicotyledons</taxon>
        <taxon>Gunneridae</taxon>
        <taxon>Pentapetalae</taxon>
        <taxon>rosids</taxon>
        <taxon>fabids</taxon>
        <taxon>Fabales</taxon>
        <taxon>Fabaceae</taxon>
        <taxon>Papilionoideae</taxon>
        <taxon>50 kb inversion clade</taxon>
        <taxon>NPAAA clade</taxon>
        <taxon>indigoferoid/millettioid clade</taxon>
        <taxon>Phaseoleae</taxon>
        <taxon>Glycine</taxon>
        <taxon>Glycine subgen. Soja</taxon>
    </lineage>
</organism>
<evidence type="ECO:0000313" key="2">
    <source>
        <dbReference type="EMBL" id="RZB95968.1"/>
    </source>
</evidence>
<dbReference type="EMBL" id="QZWG01000008">
    <property type="protein sequence ID" value="RZB95968.1"/>
    <property type="molecule type" value="Genomic_DNA"/>
</dbReference>
<accession>A0A445JBZ5</accession>
<keyword evidence="1" id="KW-1133">Transmembrane helix</keyword>
<proteinExistence type="predicted"/>
<keyword evidence="1" id="KW-0472">Membrane</keyword>
<sequence length="92" mass="10688">MEGLCYLEHRSNPCLHEQSLFHRTSLASPPASPLLLFSLQICFSPFSLCTTLTSQSHFIIIFIYYFCLCVHHILIWVKFLFFSFWASKNLGP</sequence>